<evidence type="ECO:0000313" key="1">
    <source>
        <dbReference type="EMBL" id="EME39616.1"/>
    </source>
</evidence>
<dbReference type="HOGENOM" id="CLU_2026672_0_0_1"/>
<dbReference type="EMBL" id="KB446545">
    <property type="protein sequence ID" value="EME39616.1"/>
    <property type="molecule type" value="Genomic_DNA"/>
</dbReference>
<keyword evidence="2" id="KW-1185">Reference proteome</keyword>
<gene>
    <name evidence="1" type="ORF">DOTSEDRAFT_75311</name>
</gene>
<reference evidence="2" key="1">
    <citation type="journal article" date="2012" name="PLoS Genet.">
        <title>The genomes of the fungal plant pathogens Cladosporium fulvum and Dothistroma septosporum reveal adaptation to different hosts and lifestyles but also signatures of common ancestry.</title>
        <authorList>
            <person name="de Wit P.J.G.M."/>
            <person name="van der Burgt A."/>
            <person name="Oekmen B."/>
            <person name="Stergiopoulos I."/>
            <person name="Abd-Elsalam K.A."/>
            <person name="Aerts A.L."/>
            <person name="Bahkali A.H."/>
            <person name="Beenen H.G."/>
            <person name="Chettri P."/>
            <person name="Cox M.P."/>
            <person name="Datema E."/>
            <person name="de Vries R.P."/>
            <person name="Dhillon B."/>
            <person name="Ganley A.R."/>
            <person name="Griffiths S.A."/>
            <person name="Guo Y."/>
            <person name="Hamelin R.C."/>
            <person name="Henrissat B."/>
            <person name="Kabir M.S."/>
            <person name="Jashni M.K."/>
            <person name="Kema G."/>
            <person name="Klaubauf S."/>
            <person name="Lapidus A."/>
            <person name="Levasseur A."/>
            <person name="Lindquist E."/>
            <person name="Mehrabi R."/>
            <person name="Ohm R.A."/>
            <person name="Owen T.J."/>
            <person name="Salamov A."/>
            <person name="Schwelm A."/>
            <person name="Schijlen E."/>
            <person name="Sun H."/>
            <person name="van den Burg H.A."/>
            <person name="van Ham R.C.H.J."/>
            <person name="Zhang S."/>
            <person name="Goodwin S.B."/>
            <person name="Grigoriev I.V."/>
            <person name="Collemare J."/>
            <person name="Bradshaw R.E."/>
        </authorList>
    </citation>
    <scope>NUCLEOTIDE SEQUENCE [LARGE SCALE GENOMIC DNA]</scope>
    <source>
        <strain evidence="2">NZE10 / CBS 128990</strain>
    </source>
</reference>
<organism evidence="1 2">
    <name type="scientific">Dothistroma septosporum (strain NZE10 / CBS 128990)</name>
    <name type="common">Red band needle blight fungus</name>
    <name type="synonym">Mycosphaerella pini</name>
    <dbReference type="NCBI Taxonomy" id="675120"/>
    <lineage>
        <taxon>Eukaryota</taxon>
        <taxon>Fungi</taxon>
        <taxon>Dikarya</taxon>
        <taxon>Ascomycota</taxon>
        <taxon>Pezizomycotina</taxon>
        <taxon>Dothideomycetes</taxon>
        <taxon>Dothideomycetidae</taxon>
        <taxon>Mycosphaerellales</taxon>
        <taxon>Mycosphaerellaceae</taxon>
        <taxon>Dothistroma</taxon>
    </lineage>
</organism>
<dbReference type="Proteomes" id="UP000016933">
    <property type="component" value="Unassembled WGS sequence"/>
</dbReference>
<accession>M2YKX4</accession>
<sequence length="122" mass="13441">MAVQFAASDIQCFQRGLYLDQNGAPKTHRNRDVRYQQLHRSSFGGGPSIGNVQAIFLVANGAKGLCSPRRQEVIVKVAKEIEGNVVPRQCNVASLVSSARPRSGRGANQYLDQQCRYFDSQS</sequence>
<name>M2YKX4_DOTSN</name>
<proteinExistence type="predicted"/>
<protein>
    <submittedName>
        <fullName evidence="1">Uncharacterized protein</fullName>
    </submittedName>
</protein>
<evidence type="ECO:0000313" key="2">
    <source>
        <dbReference type="Proteomes" id="UP000016933"/>
    </source>
</evidence>
<reference evidence="1 2" key="2">
    <citation type="journal article" date="2012" name="PLoS Pathog.">
        <title>Diverse lifestyles and strategies of plant pathogenesis encoded in the genomes of eighteen Dothideomycetes fungi.</title>
        <authorList>
            <person name="Ohm R.A."/>
            <person name="Feau N."/>
            <person name="Henrissat B."/>
            <person name="Schoch C.L."/>
            <person name="Horwitz B.A."/>
            <person name="Barry K.W."/>
            <person name="Condon B.J."/>
            <person name="Copeland A.C."/>
            <person name="Dhillon B."/>
            <person name="Glaser F."/>
            <person name="Hesse C.N."/>
            <person name="Kosti I."/>
            <person name="LaButti K."/>
            <person name="Lindquist E.A."/>
            <person name="Lucas S."/>
            <person name="Salamov A.A."/>
            <person name="Bradshaw R.E."/>
            <person name="Ciuffetti L."/>
            <person name="Hamelin R.C."/>
            <person name="Kema G.H.J."/>
            <person name="Lawrence C."/>
            <person name="Scott J.A."/>
            <person name="Spatafora J.W."/>
            <person name="Turgeon B.G."/>
            <person name="de Wit P.J.G.M."/>
            <person name="Zhong S."/>
            <person name="Goodwin S.B."/>
            <person name="Grigoriev I.V."/>
        </authorList>
    </citation>
    <scope>NUCLEOTIDE SEQUENCE [LARGE SCALE GENOMIC DNA]</scope>
    <source>
        <strain evidence="2">NZE10 / CBS 128990</strain>
    </source>
</reference>
<dbReference type="AlphaFoldDB" id="M2YKX4"/>